<dbReference type="AlphaFoldDB" id="A0A8J2RK19"/>
<evidence type="ECO:0000256" key="2">
    <source>
        <dbReference type="ARBA" id="ARBA00012832"/>
    </source>
</evidence>
<keyword evidence="5" id="KW-0547">Nucleotide-binding</keyword>
<feature type="compositionally biased region" description="Basic and acidic residues" evidence="12">
    <location>
        <begin position="641"/>
        <end position="666"/>
    </location>
</feature>
<reference evidence="14" key="1">
    <citation type="submission" date="2021-11" db="EMBL/GenBank/DDBJ databases">
        <authorList>
            <person name="Schell T."/>
        </authorList>
    </citation>
    <scope>NUCLEOTIDE SEQUENCE</scope>
    <source>
        <strain evidence="14">M5</strain>
    </source>
</reference>
<comment type="caution">
    <text evidence="14">The sequence shown here is derived from an EMBL/GenBank/DDBJ whole genome shotgun (WGS) entry which is preliminary data.</text>
</comment>
<accession>A0A8J2RK19</accession>
<dbReference type="InterPro" id="IPR015803">
    <property type="entry name" value="Cys-tRNA-ligase"/>
</dbReference>
<sequence>MSEANLLNSSNMELKIYNSITRKKEVFTPQNGKNITWYSCGPTVYDASHMGHARSYMSFDILRRVLRDYFGYDITYVMNITDIDDKIIKRARQNYLYEKYAAEMNELETLQTDVKESVDRLSKQMAATTDPDKKVMQEKMFAKVTAAVDKLTETVKIGQGLPEAKSHLLAEAKDVLSDWLDSKHGMDVSDNAIFASLPRYWEEEFYKDMAALNVLPADVITRVSEYVPEIVDYISRIIERGLAYPANGSVYFNVSKFDSQKNHKYAKLVPEAYGDSKALQEGEGDLSVSEDRLSEKKSPNDFALWKTSKSGEPSWDSPWGKGRPGWHIECSVMASAILGSSMDIHTGGVDLKFPHHDNELAQSEAYYDNDEWVRYFLHTGHLTIQGCKMSKSLKNFITIQDALSRNSSRELRIFFLLHPWKETLDYSDSAMDEASSYEKMLREFFLNAKDLLRNGPSSSTAAEYFQKWSAAELEVNSRFVETKNRVREALCDNIDTKTSLEAIKNMISACNKYLAQMKQSANRVLIKVIAEYVTRLFQIFGVIEGKQTLGFPSEMSSGGAENVEEIVMPVLEALAEFREEVRKEARQLRATRVLELCDQIRDDVLPNLGVRLEDRENQPPALKLVPREELLKEKEDKRLAEEAKKAEKERKKAELAAKEAEKEAKRRIPPTDLFRSETDKYSAFDEKGMPTLDKDGKEVSKGQLKKLEKLWQAQEKVYKAYLLESSSKNES</sequence>
<dbReference type="NCBIfam" id="TIGR00435">
    <property type="entry name" value="cysS"/>
    <property type="match status" value="1"/>
</dbReference>
<evidence type="ECO:0000256" key="10">
    <source>
        <dbReference type="ARBA" id="ARBA00031499"/>
    </source>
</evidence>
<protein>
    <recommendedName>
        <fullName evidence="11">Cysteine--tRNA ligase, cytoplasmic</fullName>
        <ecNumber evidence="2">6.1.1.16</ecNumber>
    </recommendedName>
    <alternativeName>
        <fullName evidence="10">Cysteinyl-tRNA synthetase</fullName>
    </alternativeName>
</protein>
<evidence type="ECO:0000256" key="6">
    <source>
        <dbReference type="ARBA" id="ARBA00022833"/>
    </source>
</evidence>
<keyword evidence="4" id="KW-0479">Metal-binding</keyword>
<feature type="compositionally biased region" description="Basic and acidic residues" evidence="12">
    <location>
        <begin position="674"/>
        <end position="699"/>
    </location>
</feature>
<dbReference type="GO" id="GO:0005737">
    <property type="term" value="C:cytoplasm"/>
    <property type="evidence" value="ECO:0007669"/>
    <property type="project" value="TreeGrafter"/>
</dbReference>
<evidence type="ECO:0000256" key="4">
    <source>
        <dbReference type="ARBA" id="ARBA00022723"/>
    </source>
</evidence>
<keyword evidence="8" id="KW-0648">Protein biosynthesis</keyword>
<dbReference type="EC" id="6.1.1.16" evidence="2"/>
<evidence type="ECO:0000313" key="14">
    <source>
        <dbReference type="EMBL" id="CAH0104660.1"/>
    </source>
</evidence>
<dbReference type="PRINTS" id="PR00983">
    <property type="entry name" value="TRNASYNTHCYS"/>
</dbReference>
<keyword evidence="3" id="KW-0436">Ligase</keyword>
<keyword evidence="7" id="KW-0067">ATP-binding</keyword>
<dbReference type="PANTHER" id="PTHR10890:SF3">
    <property type="entry name" value="CYSTEINE--TRNA LIGASE, CYTOPLASMIC"/>
    <property type="match status" value="1"/>
</dbReference>
<feature type="domain" description="tRNA synthetases class I catalytic" evidence="13">
    <location>
        <begin position="28"/>
        <end position="435"/>
    </location>
</feature>
<name>A0A8J2RK19_9CRUS</name>
<feature type="region of interest" description="Disordered" evidence="12">
    <location>
        <begin position="641"/>
        <end position="699"/>
    </location>
</feature>
<comment type="cofactor">
    <cofactor evidence="1">
        <name>Zn(2+)</name>
        <dbReference type="ChEBI" id="CHEBI:29105"/>
    </cofactor>
</comment>
<dbReference type="InterPro" id="IPR032678">
    <property type="entry name" value="tRNA-synt_1_cat_dom"/>
</dbReference>
<evidence type="ECO:0000256" key="8">
    <source>
        <dbReference type="ARBA" id="ARBA00022917"/>
    </source>
</evidence>
<dbReference type="SUPFAM" id="SSF47323">
    <property type="entry name" value="Anticodon-binding domain of a subclass of class I aminoacyl-tRNA synthetases"/>
    <property type="match status" value="1"/>
</dbReference>
<dbReference type="InterPro" id="IPR014729">
    <property type="entry name" value="Rossmann-like_a/b/a_fold"/>
</dbReference>
<evidence type="ECO:0000256" key="9">
    <source>
        <dbReference type="ARBA" id="ARBA00023146"/>
    </source>
</evidence>
<evidence type="ECO:0000259" key="13">
    <source>
        <dbReference type="Pfam" id="PF01406"/>
    </source>
</evidence>
<gene>
    <name evidence="14" type="ORF">DGAL_LOCUS7571</name>
</gene>
<proteinExistence type="inferred from homology"/>
<dbReference type="Gene3D" id="3.40.50.620">
    <property type="entry name" value="HUPs"/>
    <property type="match status" value="1"/>
</dbReference>
<dbReference type="OrthoDB" id="438179at2759"/>
<evidence type="ECO:0000256" key="7">
    <source>
        <dbReference type="ARBA" id="ARBA00022840"/>
    </source>
</evidence>
<evidence type="ECO:0000256" key="1">
    <source>
        <dbReference type="ARBA" id="ARBA00001947"/>
    </source>
</evidence>
<organism evidence="14 15">
    <name type="scientific">Daphnia galeata</name>
    <dbReference type="NCBI Taxonomy" id="27404"/>
    <lineage>
        <taxon>Eukaryota</taxon>
        <taxon>Metazoa</taxon>
        <taxon>Ecdysozoa</taxon>
        <taxon>Arthropoda</taxon>
        <taxon>Crustacea</taxon>
        <taxon>Branchiopoda</taxon>
        <taxon>Diplostraca</taxon>
        <taxon>Cladocera</taxon>
        <taxon>Anomopoda</taxon>
        <taxon>Daphniidae</taxon>
        <taxon>Daphnia</taxon>
    </lineage>
</organism>
<keyword evidence="15" id="KW-1185">Reference proteome</keyword>
<keyword evidence="6" id="KW-0862">Zinc</keyword>
<dbReference type="Proteomes" id="UP000789390">
    <property type="component" value="Unassembled WGS sequence"/>
</dbReference>
<dbReference type="CDD" id="cd00672">
    <property type="entry name" value="CysRS_core"/>
    <property type="match status" value="1"/>
</dbReference>
<keyword evidence="9" id="KW-0030">Aminoacyl-tRNA synthetase</keyword>
<dbReference type="GO" id="GO:0005524">
    <property type="term" value="F:ATP binding"/>
    <property type="evidence" value="ECO:0007669"/>
    <property type="project" value="UniProtKB-KW"/>
</dbReference>
<evidence type="ECO:0000313" key="15">
    <source>
        <dbReference type="Proteomes" id="UP000789390"/>
    </source>
</evidence>
<evidence type="ECO:0000256" key="5">
    <source>
        <dbReference type="ARBA" id="ARBA00022741"/>
    </source>
</evidence>
<dbReference type="GO" id="GO:0004817">
    <property type="term" value="F:cysteine-tRNA ligase activity"/>
    <property type="evidence" value="ECO:0007669"/>
    <property type="project" value="UniProtKB-EC"/>
</dbReference>
<evidence type="ECO:0000256" key="3">
    <source>
        <dbReference type="ARBA" id="ARBA00022598"/>
    </source>
</evidence>
<evidence type="ECO:0000256" key="11">
    <source>
        <dbReference type="ARBA" id="ARBA00039362"/>
    </source>
</evidence>
<dbReference type="GO" id="GO:0046872">
    <property type="term" value="F:metal ion binding"/>
    <property type="evidence" value="ECO:0007669"/>
    <property type="project" value="UniProtKB-KW"/>
</dbReference>
<dbReference type="SUPFAM" id="SSF52374">
    <property type="entry name" value="Nucleotidylyl transferase"/>
    <property type="match status" value="1"/>
</dbReference>
<evidence type="ECO:0000256" key="12">
    <source>
        <dbReference type="SAM" id="MobiDB-lite"/>
    </source>
</evidence>
<dbReference type="GO" id="GO:0006423">
    <property type="term" value="P:cysteinyl-tRNA aminoacylation"/>
    <property type="evidence" value="ECO:0007669"/>
    <property type="project" value="InterPro"/>
</dbReference>
<dbReference type="InterPro" id="IPR009080">
    <property type="entry name" value="tRNAsynth_Ia_anticodon-bd"/>
</dbReference>
<dbReference type="PANTHER" id="PTHR10890">
    <property type="entry name" value="CYSTEINYL-TRNA SYNTHETASE"/>
    <property type="match status" value="1"/>
</dbReference>
<dbReference type="FunFam" id="1.20.120.1910:FF:000005">
    <property type="entry name" value="Cysteine-tRNA ligase, putative"/>
    <property type="match status" value="1"/>
</dbReference>
<dbReference type="InterPro" id="IPR024909">
    <property type="entry name" value="Cys-tRNA/MSH_ligase"/>
</dbReference>
<dbReference type="Pfam" id="PF01406">
    <property type="entry name" value="tRNA-synt_1e"/>
    <property type="match status" value="1"/>
</dbReference>
<dbReference type="EMBL" id="CAKKLH010000148">
    <property type="protein sequence ID" value="CAH0104660.1"/>
    <property type="molecule type" value="Genomic_DNA"/>
</dbReference>
<dbReference type="Gene3D" id="1.20.120.1910">
    <property type="entry name" value="Cysteine-tRNA ligase, C-terminal anti-codon recognition domain"/>
    <property type="match status" value="1"/>
</dbReference>
<dbReference type="HAMAP" id="MF_00041">
    <property type="entry name" value="Cys_tRNA_synth"/>
    <property type="match status" value="1"/>
</dbReference>